<evidence type="ECO:0000313" key="2">
    <source>
        <dbReference type="EMBL" id="ORD99902.1"/>
    </source>
</evidence>
<feature type="domain" description="Rab-GAP TBC" evidence="1">
    <location>
        <begin position="1"/>
        <end position="214"/>
    </location>
</feature>
<dbReference type="Gene3D" id="1.10.472.80">
    <property type="entry name" value="Ypt/Rab-GAP domain of gyp1p, domain 3"/>
    <property type="match status" value="1"/>
</dbReference>
<evidence type="ECO:0000313" key="3">
    <source>
        <dbReference type="Proteomes" id="UP000192501"/>
    </source>
</evidence>
<dbReference type="Pfam" id="PF00566">
    <property type="entry name" value="RabGAP-TBC"/>
    <property type="match status" value="1"/>
</dbReference>
<dbReference type="Gene3D" id="1.10.8.270">
    <property type="entry name" value="putative rabgap domain of human tbc1 domain family member 14 like domains"/>
    <property type="match status" value="1"/>
</dbReference>
<dbReference type="InterPro" id="IPR035969">
    <property type="entry name" value="Rab-GAP_TBC_sf"/>
</dbReference>
<dbReference type="VEuPathDB" id="MicrosporidiaDB:A0H76_2723"/>
<comment type="caution">
    <text evidence="2">The sequence shown here is derived from an EMBL/GenBank/DDBJ whole genome shotgun (WGS) entry which is preliminary data.</text>
</comment>
<dbReference type="AlphaFoldDB" id="A0A1X0QJH2"/>
<dbReference type="EMBL" id="LTAI01000092">
    <property type="protein sequence ID" value="ORD99902.1"/>
    <property type="molecule type" value="Genomic_DNA"/>
</dbReference>
<dbReference type="InterPro" id="IPR000195">
    <property type="entry name" value="Rab-GAP-TBC_dom"/>
</dbReference>
<dbReference type="Proteomes" id="UP000192501">
    <property type="component" value="Unassembled WGS sequence"/>
</dbReference>
<dbReference type="SMART" id="SM00164">
    <property type="entry name" value="TBC"/>
    <property type="match status" value="1"/>
</dbReference>
<reference evidence="2 3" key="1">
    <citation type="journal article" date="2017" name="Environ. Microbiol.">
        <title>Decay of the glycolytic pathway and adaptation to intranuclear parasitism within Enterocytozoonidae microsporidia.</title>
        <authorList>
            <person name="Wiredu Boakye D."/>
            <person name="Jaroenlak P."/>
            <person name="Prachumwat A."/>
            <person name="Williams T.A."/>
            <person name="Bateman K.S."/>
            <person name="Itsathitphaisarn O."/>
            <person name="Sritunyalucksana K."/>
            <person name="Paszkiewicz K.H."/>
            <person name="Moore K.A."/>
            <person name="Stentiford G.D."/>
            <person name="Williams B.A."/>
        </authorList>
    </citation>
    <scope>NUCLEOTIDE SEQUENCE [LARGE SCALE GENOMIC DNA]</scope>
    <source>
        <strain evidence="3">canceri</strain>
    </source>
</reference>
<organism evidence="2 3">
    <name type="scientific">Hepatospora eriocheir</name>
    <dbReference type="NCBI Taxonomy" id="1081669"/>
    <lineage>
        <taxon>Eukaryota</taxon>
        <taxon>Fungi</taxon>
        <taxon>Fungi incertae sedis</taxon>
        <taxon>Microsporidia</taxon>
        <taxon>Hepatosporidae</taxon>
        <taxon>Hepatospora</taxon>
    </lineage>
</organism>
<gene>
    <name evidence="2" type="primary">GYP1</name>
    <name evidence="2" type="ORF">A0H76_2723</name>
</gene>
<evidence type="ECO:0000259" key="1">
    <source>
        <dbReference type="PROSITE" id="PS50086"/>
    </source>
</evidence>
<dbReference type="GO" id="GO:0005096">
    <property type="term" value="F:GTPase activator activity"/>
    <property type="evidence" value="ECO:0007669"/>
    <property type="project" value="TreeGrafter"/>
</dbReference>
<dbReference type="SUPFAM" id="SSF47923">
    <property type="entry name" value="Ypt/Rab-GAP domain of gyp1p"/>
    <property type="match status" value="2"/>
</dbReference>
<dbReference type="VEuPathDB" id="MicrosporidiaDB:HERIO_1378"/>
<dbReference type="PANTHER" id="PTHR22957">
    <property type="entry name" value="TBC1 DOMAIN FAMILY MEMBER GTPASE-ACTIVATING PROTEIN"/>
    <property type="match status" value="1"/>
</dbReference>
<accession>A0A1X0QJH2</accession>
<sequence>MDSEELRKKLRTKKFTLFDRKTTYKQLLIPNFNDIKHKEEFKYLNKLINNLDKEINKQIDIDIKRLPIESRFINDKNIEFIYNQILGMVVCVFPKVSYVQGMTDILVPFVKLYLNQSSSHTKGIIIKEEDIINIFCCYKNLISKLRNNLYLIQSNLAKLTNKWLLLTDPILYNHLKSHNIDIHLLTIRWYSCLFTREFQGDKWYLIFDYLLTYSDINDGIISVAVSLLTILKRKIVRLDFYKTLIYVQNYKYENLSIKTVIEGAYEAWESYNNEKKKIRRNK</sequence>
<proteinExistence type="predicted"/>
<name>A0A1X0QJH2_9MICR</name>
<dbReference type="PROSITE" id="PS50086">
    <property type="entry name" value="TBC_RABGAP"/>
    <property type="match status" value="1"/>
</dbReference>
<protein>
    <submittedName>
        <fullName evidence="2">GYP1</fullName>
    </submittedName>
</protein>